<organism evidence="6 7">
    <name type="scientific">Tetrahymena thermophila (strain SB210)</name>
    <dbReference type="NCBI Taxonomy" id="312017"/>
    <lineage>
        <taxon>Eukaryota</taxon>
        <taxon>Sar</taxon>
        <taxon>Alveolata</taxon>
        <taxon>Ciliophora</taxon>
        <taxon>Intramacronucleata</taxon>
        <taxon>Oligohymenophorea</taxon>
        <taxon>Hymenostomatida</taxon>
        <taxon>Tetrahymenina</taxon>
        <taxon>Tetrahymenidae</taxon>
        <taxon>Tetrahymena</taxon>
    </lineage>
</organism>
<dbReference type="Pfam" id="PF06870">
    <property type="entry name" value="RNA_pol_I_A49"/>
    <property type="match status" value="1"/>
</dbReference>
<dbReference type="GO" id="GO:0000428">
    <property type="term" value="C:DNA-directed RNA polymerase complex"/>
    <property type="evidence" value="ECO:0007669"/>
    <property type="project" value="UniProtKB-KW"/>
</dbReference>
<name>I7MCY4_TETTS</name>
<proteinExistence type="inferred from homology"/>
<dbReference type="KEGG" id="tet:TTHERM_00485990"/>
<dbReference type="OrthoDB" id="296675at2759"/>
<sequence length="437" mass="50049">MSLKVEVIKKKADQRGPFLANFEQNIPPQEDFEQSIKVRVQEKNKKKTVLRMSNDILEIFGKGQNCSGQYNSNSNETIINENEGASESNNNANKCSSAYLIGIKDDKTNTIKLFQVEQLFKLQQHTLKELENSQNIDSNIAKTKTTHMEQKQMLVQEFGTVKSRKKVKQMQNNIVHEQNLSQNLKVSIQDKGEELEADAMNHTIRERDQEIDSKREFLPEFDLETKNPTEIFSLNSIITPEDLTTLSFAAEYIKKRDLIKSECKNMTHLVRNLLFDFQTHFGGRNNHSLIAKQLVYLDYLLRVANKVKLSGKTLDEVSKETNIPANLLKNILKNFYQAFQSGSGVIYQRSQALKDKLISYIIVLALMVFDYKFDAAPLASLLKIEPKRFLTYAKEAGCSVKIKENKDSSSKNAHQIEIELKAPLKLIEPKKPTKKNK</sequence>
<accession>I7MCY4</accession>
<dbReference type="HOGENOM" id="CLU_627771_0_0_1"/>
<evidence type="ECO:0000313" key="6">
    <source>
        <dbReference type="EMBL" id="EAR85149.1"/>
    </source>
</evidence>
<reference evidence="7" key="1">
    <citation type="journal article" date="2006" name="PLoS Biol.">
        <title>Macronuclear genome sequence of the ciliate Tetrahymena thermophila, a model eukaryote.</title>
        <authorList>
            <person name="Eisen J.A."/>
            <person name="Coyne R.S."/>
            <person name="Wu M."/>
            <person name="Wu D."/>
            <person name="Thiagarajan M."/>
            <person name="Wortman J.R."/>
            <person name="Badger J.H."/>
            <person name="Ren Q."/>
            <person name="Amedeo P."/>
            <person name="Jones K.M."/>
            <person name="Tallon L.J."/>
            <person name="Delcher A.L."/>
            <person name="Salzberg S.L."/>
            <person name="Silva J.C."/>
            <person name="Haas B.J."/>
            <person name="Majoros W.H."/>
            <person name="Farzad M."/>
            <person name="Carlton J.M."/>
            <person name="Smith R.K. Jr."/>
            <person name="Garg J."/>
            <person name="Pearlman R.E."/>
            <person name="Karrer K.M."/>
            <person name="Sun L."/>
            <person name="Manning G."/>
            <person name="Elde N.C."/>
            <person name="Turkewitz A.P."/>
            <person name="Asai D.J."/>
            <person name="Wilkes D.E."/>
            <person name="Wang Y."/>
            <person name="Cai H."/>
            <person name="Collins K."/>
            <person name="Stewart B.A."/>
            <person name="Lee S.R."/>
            <person name="Wilamowska K."/>
            <person name="Weinberg Z."/>
            <person name="Ruzzo W.L."/>
            <person name="Wloga D."/>
            <person name="Gaertig J."/>
            <person name="Frankel J."/>
            <person name="Tsao C.-C."/>
            <person name="Gorovsky M.A."/>
            <person name="Keeling P.J."/>
            <person name="Waller R.F."/>
            <person name="Patron N.J."/>
            <person name="Cherry J.M."/>
            <person name="Stover N.A."/>
            <person name="Krieger C.J."/>
            <person name="del Toro C."/>
            <person name="Ryder H.F."/>
            <person name="Williamson S.C."/>
            <person name="Barbeau R.A."/>
            <person name="Hamilton E.P."/>
            <person name="Orias E."/>
        </authorList>
    </citation>
    <scope>NUCLEOTIDE SEQUENCE [LARGE SCALE GENOMIC DNA]</scope>
    <source>
        <strain evidence="7">SB210</strain>
    </source>
</reference>
<evidence type="ECO:0000256" key="5">
    <source>
        <dbReference type="ARBA" id="ARBA00023242"/>
    </source>
</evidence>
<dbReference type="AlphaFoldDB" id="I7MCY4"/>
<dbReference type="STRING" id="312017.I7MCY4"/>
<evidence type="ECO:0000256" key="3">
    <source>
        <dbReference type="ARBA" id="ARBA00022478"/>
    </source>
</evidence>
<dbReference type="GeneID" id="7831110"/>
<comment type="similarity">
    <text evidence="2">Belongs to the eukaryotic RPA49/POLR1E RNA polymerase subunit family.</text>
</comment>
<dbReference type="RefSeq" id="XP_001032812.1">
    <property type="nucleotide sequence ID" value="XM_001032812.3"/>
</dbReference>
<dbReference type="PANTHER" id="PTHR14440">
    <property type="entry name" value="DNA-DIRECTED RNA POLYMERASE I SUBUNIT RPA49"/>
    <property type="match status" value="1"/>
</dbReference>
<dbReference type="InParanoid" id="I7MCY4"/>
<dbReference type="OMA" id="DVYPFDE"/>
<dbReference type="GO" id="GO:0005730">
    <property type="term" value="C:nucleolus"/>
    <property type="evidence" value="ECO:0007669"/>
    <property type="project" value="UniProtKB-SubCell"/>
</dbReference>
<evidence type="ECO:0000256" key="2">
    <source>
        <dbReference type="ARBA" id="ARBA00009430"/>
    </source>
</evidence>
<protein>
    <submittedName>
        <fullName evidence="6">A49-like RNA polymerase I associated factor</fullName>
    </submittedName>
</protein>
<dbReference type="Proteomes" id="UP000009168">
    <property type="component" value="Unassembled WGS sequence"/>
</dbReference>
<keyword evidence="5" id="KW-0539">Nucleus</keyword>
<keyword evidence="3" id="KW-0240">DNA-directed RNA polymerase</keyword>
<evidence type="ECO:0000313" key="7">
    <source>
        <dbReference type="Proteomes" id="UP000009168"/>
    </source>
</evidence>
<keyword evidence="7" id="KW-1185">Reference proteome</keyword>
<keyword evidence="4" id="KW-0804">Transcription</keyword>
<evidence type="ECO:0000256" key="1">
    <source>
        <dbReference type="ARBA" id="ARBA00004604"/>
    </source>
</evidence>
<dbReference type="GO" id="GO:0006351">
    <property type="term" value="P:DNA-templated transcription"/>
    <property type="evidence" value="ECO:0007669"/>
    <property type="project" value="InterPro"/>
</dbReference>
<evidence type="ECO:0000256" key="4">
    <source>
        <dbReference type="ARBA" id="ARBA00023163"/>
    </source>
</evidence>
<dbReference type="InterPro" id="IPR009668">
    <property type="entry name" value="RNA_pol-assoc_fac_A49-like"/>
</dbReference>
<dbReference type="eggNOG" id="ENOG502R31E">
    <property type="taxonomic scope" value="Eukaryota"/>
</dbReference>
<dbReference type="GO" id="GO:0003677">
    <property type="term" value="F:DNA binding"/>
    <property type="evidence" value="ECO:0007669"/>
    <property type="project" value="InterPro"/>
</dbReference>
<dbReference type="EMBL" id="GG662587">
    <property type="protein sequence ID" value="EAR85149.1"/>
    <property type="molecule type" value="Genomic_DNA"/>
</dbReference>
<gene>
    <name evidence="6" type="ORF">TTHERM_00485990</name>
</gene>
<comment type="subcellular location">
    <subcellularLocation>
        <location evidence="1">Nucleus</location>
        <location evidence="1">Nucleolus</location>
    </subcellularLocation>
</comment>